<evidence type="ECO:0000313" key="2">
    <source>
        <dbReference type="Proteomes" id="UP000189674"/>
    </source>
</evidence>
<dbReference type="AlphaFoldDB" id="A0A1U9NGP7"/>
<keyword evidence="2" id="KW-1185">Reference proteome</keyword>
<dbReference type="STRING" id="1936003.STSP2_00075"/>
<organism evidence="1 2">
    <name type="scientific">Anaerohalosphaera lusitana</name>
    <dbReference type="NCBI Taxonomy" id="1936003"/>
    <lineage>
        <taxon>Bacteria</taxon>
        <taxon>Pseudomonadati</taxon>
        <taxon>Planctomycetota</taxon>
        <taxon>Phycisphaerae</taxon>
        <taxon>Sedimentisphaerales</taxon>
        <taxon>Anaerohalosphaeraceae</taxon>
        <taxon>Anaerohalosphaera</taxon>
    </lineage>
</organism>
<accession>A0A1U9NGP7</accession>
<name>A0A1U9NGP7_9BACT</name>
<evidence type="ECO:0000313" key="1">
    <source>
        <dbReference type="EMBL" id="AQT66937.1"/>
    </source>
</evidence>
<dbReference type="KEGG" id="alus:STSP2_00075"/>
<protein>
    <submittedName>
        <fullName evidence="1">Uncharacterized protein</fullName>
    </submittedName>
</protein>
<gene>
    <name evidence="1" type="ORF">STSP2_00075</name>
</gene>
<reference evidence="2" key="1">
    <citation type="submission" date="2017-02" db="EMBL/GenBank/DDBJ databases">
        <title>Comparative genomics and description of representatives of a novel lineage of planctomycetes thriving in anoxic sediments.</title>
        <authorList>
            <person name="Spring S."/>
            <person name="Bunk B."/>
            <person name="Sproer C."/>
        </authorList>
    </citation>
    <scope>NUCLEOTIDE SEQUENCE [LARGE SCALE GENOMIC DNA]</scope>
    <source>
        <strain evidence="2">ST-NAGAB-D1</strain>
    </source>
</reference>
<proteinExistence type="predicted"/>
<dbReference type="Proteomes" id="UP000189674">
    <property type="component" value="Chromosome"/>
</dbReference>
<dbReference type="RefSeq" id="WP_146658796.1">
    <property type="nucleotide sequence ID" value="NZ_CP019791.1"/>
</dbReference>
<sequence length="77" mass="8062">MLTKPAARIIKKKNITIDGKISLDSAGNATAAGTQQSAPKPGAKATAKIIETTQTYATIEVTCGCGTKSYIQCNYIQ</sequence>
<dbReference type="EMBL" id="CP019791">
    <property type="protein sequence ID" value="AQT66937.1"/>
    <property type="molecule type" value="Genomic_DNA"/>
</dbReference>